<protein>
    <submittedName>
        <fullName evidence="2">Uncharacterized protein</fullName>
    </submittedName>
</protein>
<gene>
    <name evidence="2" type="ORF">EVAR_73043_1</name>
</gene>
<reference evidence="2 3" key="1">
    <citation type="journal article" date="2019" name="Commun. Biol.">
        <title>The bagworm genome reveals a unique fibroin gene that provides high tensile strength.</title>
        <authorList>
            <person name="Kono N."/>
            <person name="Nakamura H."/>
            <person name="Ohtoshi R."/>
            <person name="Tomita M."/>
            <person name="Numata K."/>
            <person name="Arakawa K."/>
        </authorList>
    </citation>
    <scope>NUCLEOTIDE SEQUENCE [LARGE SCALE GENOMIC DNA]</scope>
</reference>
<accession>A0A4C1SJV4</accession>
<keyword evidence="1" id="KW-1133">Transmembrane helix</keyword>
<comment type="caution">
    <text evidence="2">The sequence shown here is derived from an EMBL/GenBank/DDBJ whole genome shotgun (WGS) entry which is preliminary data.</text>
</comment>
<evidence type="ECO:0000256" key="1">
    <source>
        <dbReference type="SAM" id="Phobius"/>
    </source>
</evidence>
<sequence>MTLRCLAQQLSPDLQTVTVKGKQGGGLRLPLATRASPLRRARIDALNVLDRKQIATSFRGPIRLLSMEPLRLKRHCKMLFWRNLWLVTWTAVLVYVAPARTQGKADSELTNRQRLDPSTRGETFLCEYKQRTQPGVMHNAA</sequence>
<dbReference type="EMBL" id="BGZK01003523">
    <property type="protein sequence ID" value="GBP02186.1"/>
    <property type="molecule type" value="Genomic_DNA"/>
</dbReference>
<keyword evidence="3" id="KW-1185">Reference proteome</keyword>
<name>A0A4C1SJV4_EUMVA</name>
<organism evidence="2 3">
    <name type="scientific">Eumeta variegata</name>
    <name type="common">Bagworm moth</name>
    <name type="synonym">Eumeta japonica</name>
    <dbReference type="NCBI Taxonomy" id="151549"/>
    <lineage>
        <taxon>Eukaryota</taxon>
        <taxon>Metazoa</taxon>
        <taxon>Ecdysozoa</taxon>
        <taxon>Arthropoda</taxon>
        <taxon>Hexapoda</taxon>
        <taxon>Insecta</taxon>
        <taxon>Pterygota</taxon>
        <taxon>Neoptera</taxon>
        <taxon>Endopterygota</taxon>
        <taxon>Lepidoptera</taxon>
        <taxon>Glossata</taxon>
        <taxon>Ditrysia</taxon>
        <taxon>Tineoidea</taxon>
        <taxon>Psychidae</taxon>
        <taxon>Oiketicinae</taxon>
        <taxon>Eumeta</taxon>
    </lineage>
</organism>
<evidence type="ECO:0000313" key="3">
    <source>
        <dbReference type="Proteomes" id="UP000299102"/>
    </source>
</evidence>
<evidence type="ECO:0000313" key="2">
    <source>
        <dbReference type="EMBL" id="GBP02186.1"/>
    </source>
</evidence>
<keyword evidence="1" id="KW-0812">Transmembrane</keyword>
<keyword evidence="1" id="KW-0472">Membrane</keyword>
<proteinExistence type="predicted"/>
<feature type="transmembrane region" description="Helical" evidence="1">
    <location>
        <begin position="79"/>
        <end position="97"/>
    </location>
</feature>
<dbReference type="Proteomes" id="UP000299102">
    <property type="component" value="Unassembled WGS sequence"/>
</dbReference>
<dbReference type="AlphaFoldDB" id="A0A4C1SJV4"/>